<dbReference type="EMBL" id="CAUYUJ010007126">
    <property type="protein sequence ID" value="CAK0819663.1"/>
    <property type="molecule type" value="Genomic_DNA"/>
</dbReference>
<dbReference type="SUPFAM" id="SSF51430">
    <property type="entry name" value="NAD(P)-linked oxidoreductase"/>
    <property type="match status" value="1"/>
</dbReference>
<dbReference type="Gene3D" id="3.20.20.100">
    <property type="entry name" value="NADP-dependent oxidoreductase domain"/>
    <property type="match status" value="1"/>
</dbReference>
<keyword evidence="3" id="KW-1185">Reference proteome</keyword>
<accession>A0ABN9RKI3</accession>
<feature type="non-terminal residue" evidence="2">
    <location>
        <position position="1"/>
    </location>
</feature>
<dbReference type="PANTHER" id="PTHR42686:SF1">
    <property type="entry name" value="GH17980P-RELATED"/>
    <property type="match status" value="1"/>
</dbReference>
<dbReference type="InterPro" id="IPR036812">
    <property type="entry name" value="NAD(P)_OxRdtase_dom_sf"/>
</dbReference>
<dbReference type="Pfam" id="PF00248">
    <property type="entry name" value="Aldo_ket_red"/>
    <property type="match status" value="1"/>
</dbReference>
<reference evidence="2" key="1">
    <citation type="submission" date="2023-10" db="EMBL/GenBank/DDBJ databases">
        <authorList>
            <person name="Chen Y."/>
            <person name="Shah S."/>
            <person name="Dougan E. K."/>
            <person name="Thang M."/>
            <person name="Chan C."/>
        </authorList>
    </citation>
    <scope>NUCLEOTIDE SEQUENCE [LARGE SCALE GENOMIC DNA]</scope>
</reference>
<sequence length="450" mass="47044">VELELRGDISVRARFGSFSMATIEGTARLLRRAVERGALHPANVRALGDSRLSCAALGFGAYRVGGGDETAHHGALSAALRAGVNLVDTSSHYSAGGGKPGGGHGASERLVRRVLADAAEAGQVCREGVVICTKLGHVERGAEPPPESVVIAQQGDVHGEDWHSIDPGFVEAEVRASGERLGTPPDFVLLHNPEYFLSAQLVKRVPIADAWDEMYDRLERAFGALEALCDEGAIGHGYGVSGNFLSCLFSTTGRPNLYEALALDRVVDAAARAARRRGGSGHRLRLAQLPLNVFESGAVLGRGAAVPEAAGGDCAAAAGLKVALMSNRPLNALPMPGVSAGDWGRSASHLRLRDARPMGAVESLLRRVLSEALAEGGGGDALPLQQLSLRLSLSAPSVACCLNGMHDARYVQDAAAVLQAAPFSAEQTVRALQAARSAAEELGCERRGLW</sequence>
<proteinExistence type="predicted"/>
<evidence type="ECO:0000259" key="1">
    <source>
        <dbReference type="Pfam" id="PF00248"/>
    </source>
</evidence>
<gene>
    <name evidence="2" type="ORF">PCOR1329_LOCUS21604</name>
</gene>
<comment type="caution">
    <text evidence="2">The sequence shown here is derived from an EMBL/GenBank/DDBJ whole genome shotgun (WGS) entry which is preliminary data.</text>
</comment>
<dbReference type="Proteomes" id="UP001189429">
    <property type="component" value="Unassembled WGS sequence"/>
</dbReference>
<dbReference type="CDD" id="cd19099">
    <property type="entry name" value="AKR_unchar"/>
    <property type="match status" value="1"/>
</dbReference>
<evidence type="ECO:0000313" key="2">
    <source>
        <dbReference type="EMBL" id="CAK0819663.1"/>
    </source>
</evidence>
<organism evidence="2 3">
    <name type="scientific">Prorocentrum cordatum</name>
    <dbReference type="NCBI Taxonomy" id="2364126"/>
    <lineage>
        <taxon>Eukaryota</taxon>
        <taxon>Sar</taxon>
        <taxon>Alveolata</taxon>
        <taxon>Dinophyceae</taxon>
        <taxon>Prorocentrales</taxon>
        <taxon>Prorocentraceae</taxon>
        <taxon>Prorocentrum</taxon>
    </lineage>
</organism>
<evidence type="ECO:0000313" key="3">
    <source>
        <dbReference type="Proteomes" id="UP001189429"/>
    </source>
</evidence>
<feature type="domain" description="NADP-dependent oxidoreductase" evidence="1">
    <location>
        <begin position="57"/>
        <end position="242"/>
    </location>
</feature>
<dbReference type="InterPro" id="IPR020471">
    <property type="entry name" value="AKR"/>
</dbReference>
<dbReference type="InterPro" id="IPR023210">
    <property type="entry name" value="NADP_OxRdtase_dom"/>
</dbReference>
<protein>
    <recommendedName>
        <fullName evidence="1">NADP-dependent oxidoreductase domain-containing protein</fullName>
    </recommendedName>
</protein>
<dbReference type="PANTHER" id="PTHR42686">
    <property type="entry name" value="GH17980P-RELATED"/>
    <property type="match status" value="1"/>
</dbReference>
<name>A0ABN9RKI3_9DINO</name>